<evidence type="ECO:0000256" key="16">
    <source>
        <dbReference type="RuleBase" id="RU361153"/>
    </source>
</evidence>
<feature type="chain" id="PRO_5040952671" description="glucan 1,3-beta-glucosidase" evidence="17">
    <location>
        <begin position="22"/>
        <end position="404"/>
    </location>
</feature>
<evidence type="ECO:0000256" key="13">
    <source>
        <dbReference type="ARBA" id="ARBA00038929"/>
    </source>
</evidence>
<evidence type="ECO:0000256" key="1">
    <source>
        <dbReference type="ARBA" id="ARBA00001936"/>
    </source>
</evidence>
<comment type="cofactor">
    <cofactor evidence="1">
        <name>Mn(2+)</name>
        <dbReference type="ChEBI" id="CHEBI:29035"/>
    </cofactor>
</comment>
<feature type="signal peptide" evidence="17">
    <location>
        <begin position="1"/>
        <end position="21"/>
    </location>
</feature>
<dbReference type="PANTHER" id="PTHR31297">
    <property type="entry name" value="GLUCAN ENDO-1,6-BETA-GLUCOSIDASE B"/>
    <property type="match status" value="1"/>
</dbReference>
<sequence length="404" mass="44982">MHLSSPASILLLSTLFQTTTSKPSSFHLLLNSNKSHGYINWRTFHGHGVNLGGWLQQESTIDTNWWSTYSGGASDEWGLCAHLGSKCGPVLEHRYETFITTRDIDTLASSGVTVLRIPTSYAAWVRVPGSQLYPGKQKEHVRRVATYAIEKYDMHIILDIHSLPGGTNGLDIGEAVGHWGWYNNDTAMKYSLDAVDAALHFIQFSSGHPQAYTLSPINEPVDNRNFSMFGTPAALSEAGASWVLKYIHAVIDRTQKVNPRIPVMFQGSFKPETYWSPHFHASTNLVFDEHHYYFQYDNSTSANLPDFLCKDAKESAGDGKFPTFVGEWAIEASKDNDLGLRGRNLQAGISAFGQFTRGSSYWTAKFSSNATIGGQGGKGNYWNYEEFVRMGYLDGQVEVPNYCS</sequence>
<evidence type="ECO:0000256" key="17">
    <source>
        <dbReference type="SAM" id="SignalP"/>
    </source>
</evidence>
<dbReference type="SUPFAM" id="SSF51445">
    <property type="entry name" value="(Trans)glycosidases"/>
    <property type="match status" value="1"/>
</dbReference>
<evidence type="ECO:0000256" key="8">
    <source>
        <dbReference type="ARBA" id="ARBA00023211"/>
    </source>
</evidence>
<keyword evidence="7 16" id="KW-0378">Hydrolase</keyword>
<evidence type="ECO:0000256" key="2">
    <source>
        <dbReference type="ARBA" id="ARBA00004613"/>
    </source>
</evidence>
<keyword evidence="20" id="KW-1185">Reference proteome</keyword>
<comment type="catalytic activity">
    <reaction evidence="11">
        <text>Successive hydrolysis of beta-D-glucose units from the non-reducing ends of (1-&gt;3)-beta-D-glucans, releasing alpha-glucose.</text>
        <dbReference type="EC" id="3.2.1.58"/>
    </reaction>
</comment>
<comment type="caution">
    <text evidence="19">The sequence shown here is derived from an EMBL/GenBank/DDBJ whole genome shotgun (WGS) entry which is preliminary data.</text>
</comment>
<evidence type="ECO:0000256" key="9">
    <source>
        <dbReference type="ARBA" id="ARBA00023295"/>
    </source>
</evidence>
<dbReference type="Pfam" id="PF00150">
    <property type="entry name" value="Cellulase"/>
    <property type="match status" value="1"/>
</dbReference>
<dbReference type="OrthoDB" id="1887033at2759"/>
<comment type="similarity">
    <text evidence="3 16">Belongs to the glycosyl hydrolase 5 (cellulase A) family.</text>
</comment>
<keyword evidence="5" id="KW-0964">Secreted</keyword>
<evidence type="ECO:0000256" key="14">
    <source>
        <dbReference type="ARBA" id="ARBA00041261"/>
    </source>
</evidence>
<evidence type="ECO:0000256" key="6">
    <source>
        <dbReference type="ARBA" id="ARBA00022729"/>
    </source>
</evidence>
<dbReference type="GO" id="GO:0009251">
    <property type="term" value="P:glucan catabolic process"/>
    <property type="evidence" value="ECO:0007669"/>
    <property type="project" value="TreeGrafter"/>
</dbReference>
<evidence type="ECO:0000256" key="7">
    <source>
        <dbReference type="ARBA" id="ARBA00022801"/>
    </source>
</evidence>
<gene>
    <name evidence="19" type="ORF">PEGY_LOCUS9243</name>
</gene>
<dbReference type="EC" id="3.2.1.58" evidence="13"/>
<evidence type="ECO:0000256" key="12">
    <source>
        <dbReference type="ARBA" id="ARBA00037254"/>
    </source>
</evidence>
<comment type="function">
    <text evidence="12">Beta-glucanases participate in the metabolism of beta-glucan, the main structural component of the cell wall. It could also function biosynthetically as a transglycosylase.</text>
</comment>
<dbReference type="InterPro" id="IPR001547">
    <property type="entry name" value="Glyco_hydro_5"/>
</dbReference>
<evidence type="ECO:0000259" key="18">
    <source>
        <dbReference type="Pfam" id="PF00150"/>
    </source>
</evidence>
<keyword evidence="9 16" id="KW-0326">Glycosidase</keyword>
<evidence type="ECO:0000313" key="19">
    <source>
        <dbReference type="EMBL" id="CAG8908477.1"/>
    </source>
</evidence>
<comment type="subunit">
    <text evidence="4">Monomer.</text>
</comment>
<comment type="subcellular location">
    <subcellularLocation>
        <location evidence="2">Secreted</location>
    </subcellularLocation>
</comment>
<dbReference type="GO" id="GO:0005576">
    <property type="term" value="C:extracellular region"/>
    <property type="evidence" value="ECO:0007669"/>
    <property type="project" value="UniProtKB-SubCell"/>
</dbReference>
<dbReference type="EMBL" id="CAJVRC010000892">
    <property type="protein sequence ID" value="CAG8908477.1"/>
    <property type="molecule type" value="Genomic_DNA"/>
</dbReference>
<evidence type="ECO:0000256" key="3">
    <source>
        <dbReference type="ARBA" id="ARBA00005641"/>
    </source>
</evidence>
<evidence type="ECO:0000256" key="4">
    <source>
        <dbReference type="ARBA" id="ARBA00011245"/>
    </source>
</evidence>
<proteinExistence type="inferred from homology"/>
<dbReference type="GO" id="GO:0004338">
    <property type="term" value="F:glucan exo-1,3-beta-glucosidase activity"/>
    <property type="evidence" value="ECO:0007669"/>
    <property type="project" value="UniProtKB-EC"/>
</dbReference>
<dbReference type="Proteomes" id="UP001154252">
    <property type="component" value="Unassembled WGS sequence"/>
</dbReference>
<dbReference type="PANTHER" id="PTHR31297:SF1">
    <property type="entry name" value="GLUCAN 1,3-BETA-GLUCOSIDASE I_II-RELATED"/>
    <property type="match status" value="1"/>
</dbReference>
<feature type="domain" description="Glycoside hydrolase family 5" evidence="18">
    <location>
        <begin position="96"/>
        <end position="334"/>
    </location>
</feature>
<evidence type="ECO:0000256" key="5">
    <source>
        <dbReference type="ARBA" id="ARBA00022525"/>
    </source>
</evidence>
<accession>A0A9W4P8K3</accession>
<dbReference type="Gene3D" id="3.20.20.80">
    <property type="entry name" value="Glycosidases"/>
    <property type="match status" value="1"/>
</dbReference>
<evidence type="ECO:0000256" key="11">
    <source>
        <dbReference type="ARBA" id="ARBA00036824"/>
    </source>
</evidence>
<dbReference type="InterPro" id="IPR050386">
    <property type="entry name" value="Glycosyl_hydrolase_5"/>
</dbReference>
<dbReference type="GO" id="GO:0071555">
    <property type="term" value="P:cell wall organization"/>
    <property type="evidence" value="ECO:0007669"/>
    <property type="project" value="UniProtKB-KW"/>
</dbReference>
<protein>
    <recommendedName>
        <fullName evidence="13">glucan 1,3-beta-glucosidase</fullName>
        <ecNumber evidence="13">3.2.1.58</ecNumber>
    </recommendedName>
    <alternativeName>
        <fullName evidence="15">Exo-1,3-beta-glucanase 1</fullName>
    </alternativeName>
    <alternativeName>
        <fullName evidence="14">Exo-1,3-beta-glucanase A</fullName>
    </alternativeName>
</protein>
<dbReference type="GO" id="GO:0009986">
    <property type="term" value="C:cell surface"/>
    <property type="evidence" value="ECO:0007669"/>
    <property type="project" value="TreeGrafter"/>
</dbReference>
<organism evidence="19 20">
    <name type="scientific">Penicillium egyptiacum</name>
    <dbReference type="NCBI Taxonomy" id="1303716"/>
    <lineage>
        <taxon>Eukaryota</taxon>
        <taxon>Fungi</taxon>
        <taxon>Dikarya</taxon>
        <taxon>Ascomycota</taxon>
        <taxon>Pezizomycotina</taxon>
        <taxon>Eurotiomycetes</taxon>
        <taxon>Eurotiomycetidae</taxon>
        <taxon>Eurotiales</taxon>
        <taxon>Aspergillaceae</taxon>
        <taxon>Penicillium</taxon>
    </lineage>
</organism>
<evidence type="ECO:0000256" key="15">
    <source>
        <dbReference type="ARBA" id="ARBA00041265"/>
    </source>
</evidence>
<name>A0A9W4P8K3_9EURO</name>
<evidence type="ECO:0000313" key="20">
    <source>
        <dbReference type="Proteomes" id="UP001154252"/>
    </source>
</evidence>
<reference evidence="19" key="1">
    <citation type="submission" date="2021-07" db="EMBL/GenBank/DDBJ databases">
        <authorList>
            <person name="Branca A.L. A."/>
        </authorList>
    </citation>
    <scope>NUCLEOTIDE SEQUENCE</scope>
</reference>
<evidence type="ECO:0000256" key="10">
    <source>
        <dbReference type="ARBA" id="ARBA00023316"/>
    </source>
</evidence>
<keyword evidence="8" id="KW-0464">Manganese</keyword>
<keyword evidence="10" id="KW-0961">Cell wall biogenesis/degradation</keyword>
<dbReference type="InterPro" id="IPR017853">
    <property type="entry name" value="GH"/>
</dbReference>
<dbReference type="AlphaFoldDB" id="A0A9W4P8K3"/>
<keyword evidence="6 17" id="KW-0732">Signal</keyword>